<dbReference type="VEuPathDB" id="FungiDB:I303_03433"/>
<dbReference type="AlphaFoldDB" id="A0A1A6A6N5"/>
<reference evidence="3" key="3">
    <citation type="submission" date="2024-02" db="EMBL/GenBank/DDBJ databases">
        <title>Comparative genomics of Cryptococcus and Kwoniella reveals pathogenesis evolution and contrasting modes of karyotype evolution via chromosome fusion or intercentromeric recombination.</title>
        <authorList>
            <person name="Coelho M.A."/>
            <person name="David-Palma M."/>
            <person name="Shea T."/>
            <person name="Bowers K."/>
            <person name="McGinley-Smith S."/>
            <person name="Mohammad A.W."/>
            <person name="Gnirke A."/>
            <person name="Yurkov A.M."/>
            <person name="Nowrousian M."/>
            <person name="Sun S."/>
            <person name="Cuomo C.A."/>
            <person name="Heitman J."/>
        </authorList>
    </citation>
    <scope>NUCLEOTIDE SEQUENCE</scope>
    <source>
        <strain evidence="3">CBS 10117</strain>
    </source>
</reference>
<feature type="region of interest" description="Disordered" evidence="1">
    <location>
        <begin position="1"/>
        <end position="99"/>
    </location>
</feature>
<feature type="compositionally biased region" description="Polar residues" evidence="1">
    <location>
        <begin position="26"/>
        <end position="35"/>
    </location>
</feature>
<dbReference type="RefSeq" id="XP_018263564.1">
    <property type="nucleotide sequence ID" value="XM_018406756.1"/>
</dbReference>
<name>A0A1A6A6N5_9TREE</name>
<feature type="compositionally biased region" description="Low complexity" evidence="1">
    <location>
        <begin position="36"/>
        <end position="52"/>
    </location>
</feature>
<dbReference type="EMBL" id="CP144533">
    <property type="protein sequence ID" value="WWC60835.1"/>
    <property type="molecule type" value="Genomic_DNA"/>
</dbReference>
<protein>
    <submittedName>
        <fullName evidence="2">Uncharacterized protein</fullName>
    </submittedName>
</protein>
<evidence type="ECO:0000256" key="1">
    <source>
        <dbReference type="SAM" id="MobiDB-lite"/>
    </source>
</evidence>
<proteinExistence type="predicted"/>
<evidence type="ECO:0000313" key="2">
    <source>
        <dbReference type="EMBL" id="OBR85722.1"/>
    </source>
</evidence>
<reference evidence="2" key="1">
    <citation type="submission" date="2013-07" db="EMBL/GenBank/DDBJ databases">
        <title>The Genome Sequence of Cryptococcus dejecticola CBS10117.</title>
        <authorList>
            <consortium name="The Broad Institute Genome Sequencing Platform"/>
            <person name="Cuomo C."/>
            <person name="Litvintseva A."/>
            <person name="Chen Y."/>
            <person name="Heitman J."/>
            <person name="Sun S."/>
            <person name="Springer D."/>
            <person name="Dromer F."/>
            <person name="Young S.K."/>
            <person name="Zeng Q."/>
            <person name="Gargeya S."/>
            <person name="Fitzgerald M."/>
            <person name="Abouelleil A."/>
            <person name="Alvarado L."/>
            <person name="Berlin A.M."/>
            <person name="Chapman S.B."/>
            <person name="Dewar J."/>
            <person name="Goldberg J."/>
            <person name="Griggs A."/>
            <person name="Gujja S."/>
            <person name="Hansen M."/>
            <person name="Howarth C."/>
            <person name="Imamovic A."/>
            <person name="Larimer J."/>
            <person name="McCowan C."/>
            <person name="Murphy C."/>
            <person name="Pearson M."/>
            <person name="Priest M."/>
            <person name="Roberts A."/>
            <person name="Saif S."/>
            <person name="Shea T."/>
            <person name="Sykes S."/>
            <person name="Wortman J."/>
            <person name="Nusbaum C."/>
            <person name="Birren B."/>
        </authorList>
    </citation>
    <scope>NUCLEOTIDE SEQUENCE [LARGE SCALE GENOMIC DNA]</scope>
    <source>
        <strain evidence="2">CBS 10117</strain>
    </source>
</reference>
<evidence type="ECO:0000313" key="3">
    <source>
        <dbReference type="EMBL" id="WWC60835.1"/>
    </source>
</evidence>
<reference evidence="3" key="2">
    <citation type="submission" date="2013-07" db="EMBL/GenBank/DDBJ databases">
        <authorList>
            <consortium name="The Broad Institute Genome Sequencing Platform"/>
            <person name="Cuomo C."/>
            <person name="Litvintseva A."/>
            <person name="Chen Y."/>
            <person name="Heitman J."/>
            <person name="Sun S."/>
            <person name="Springer D."/>
            <person name="Dromer F."/>
            <person name="Young S.K."/>
            <person name="Zeng Q."/>
            <person name="Gargeya S."/>
            <person name="Fitzgerald M."/>
            <person name="Abouelleil A."/>
            <person name="Alvarado L."/>
            <person name="Berlin A.M."/>
            <person name="Chapman S.B."/>
            <person name="Dewar J."/>
            <person name="Goldberg J."/>
            <person name="Griggs A."/>
            <person name="Gujja S."/>
            <person name="Hansen M."/>
            <person name="Howarth C."/>
            <person name="Imamovic A."/>
            <person name="Larimer J."/>
            <person name="McCowan C."/>
            <person name="Murphy C."/>
            <person name="Pearson M."/>
            <person name="Priest M."/>
            <person name="Roberts A."/>
            <person name="Saif S."/>
            <person name="Shea T."/>
            <person name="Sykes S."/>
            <person name="Wortman J."/>
            <person name="Nusbaum C."/>
            <person name="Birren B."/>
        </authorList>
    </citation>
    <scope>NUCLEOTIDE SEQUENCE</scope>
    <source>
        <strain evidence="3">CBS 10117</strain>
    </source>
</reference>
<dbReference type="Proteomes" id="UP000078595">
    <property type="component" value="Chromosome 4"/>
</dbReference>
<dbReference type="GeneID" id="28967132"/>
<gene>
    <name evidence="2" type="ORF">I303_03433</name>
    <name evidence="3" type="ORF">I303_103411</name>
</gene>
<evidence type="ECO:0000313" key="4">
    <source>
        <dbReference type="Proteomes" id="UP000078595"/>
    </source>
</evidence>
<keyword evidence="4" id="KW-1185">Reference proteome</keyword>
<sequence>MPKPRFLSSIKDKLARRSQTRRGTGDSFSGPSRATSGFSQLSASSSLSPSRLDTTPGPVTSARQFPTAPVSIHPYPYPIILDQSSPEEDPRATAPSGGYWPHAGDGSASFAHYLDKARANAQITWAEDGNFHYSANKNTPLPSNGELKQRMADYVNNHLSVARTLMPHYRSQAAEH</sequence>
<accession>A0A1A6A6N5</accession>
<dbReference type="EMBL" id="KI894030">
    <property type="protein sequence ID" value="OBR85722.1"/>
    <property type="molecule type" value="Genomic_DNA"/>
</dbReference>
<dbReference type="KEGG" id="kdj:28967132"/>
<organism evidence="2">
    <name type="scientific">Kwoniella dejecticola CBS 10117</name>
    <dbReference type="NCBI Taxonomy" id="1296121"/>
    <lineage>
        <taxon>Eukaryota</taxon>
        <taxon>Fungi</taxon>
        <taxon>Dikarya</taxon>
        <taxon>Basidiomycota</taxon>
        <taxon>Agaricomycotina</taxon>
        <taxon>Tremellomycetes</taxon>
        <taxon>Tremellales</taxon>
        <taxon>Cryptococcaceae</taxon>
        <taxon>Kwoniella</taxon>
    </lineage>
</organism>